<proteinExistence type="predicted"/>
<evidence type="ECO:0000256" key="7">
    <source>
        <dbReference type="SAM" id="Phobius"/>
    </source>
</evidence>
<keyword evidence="5 7" id="KW-1133">Transmembrane helix</keyword>
<dbReference type="Pfam" id="PF03547">
    <property type="entry name" value="Mem_trans"/>
    <property type="match status" value="2"/>
</dbReference>
<dbReference type="GO" id="GO:0016020">
    <property type="term" value="C:membrane"/>
    <property type="evidence" value="ECO:0007669"/>
    <property type="project" value="UniProtKB-SubCell"/>
</dbReference>
<feature type="transmembrane region" description="Helical" evidence="7">
    <location>
        <begin position="150"/>
        <end position="170"/>
    </location>
</feature>
<feature type="transmembrane region" description="Helical" evidence="7">
    <location>
        <begin position="105"/>
        <end position="129"/>
    </location>
</feature>
<evidence type="ECO:0000256" key="5">
    <source>
        <dbReference type="ARBA" id="ARBA00022989"/>
    </source>
</evidence>
<feature type="transmembrane region" description="Helical" evidence="7">
    <location>
        <begin position="273"/>
        <end position="292"/>
    </location>
</feature>
<evidence type="ECO:0000313" key="8">
    <source>
        <dbReference type="EMBL" id="RBO82800.1"/>
    </source>
</evidence>
<feature type="transmembrane region" description="Helical" evidence="7">
    <location>
        <begin position="64"/>
        <end position="85"/>
    </location>
</feature>
<comment type="caution">
    <text evidence="8">The sequence shown here is derived from an EMBL/GenBank/DDBJ whole genome shotgun (WGS) entry which is preliminary data.</text>
</comment>
<dbReference type="RefSeq" id="WP_113874745.1">
    <property type="nucleotide sequence ID" value="NZ_QNRF01000005.1"/>
</dbReference>
<dbReference type="EMBL" id="QNRF01000005">
    <property type="protein sequence ID" value="RBO82800.1"/>
    <property type="molecule type" value="Genomic_DNA"/>
</dbReference>
<evidence type="ECO:0000256" key="4">
    <source>
        <dbReference type="ARBA" id="ARBA00022692"/>
    </source>
</evidence>
<evidence type="ECO:0000256" key="6">
    <source>
        <dbReference type="ARBA" id="ARBA00023136"/>
    </source>
</evidence>
<organism evidence="8 9">
    <name type="scientific">Marinomonas aquiplantarum</name>
    <dbReference type="NCBI Taxonomy" id="491951"/>
    <lineage>
        <taxon>Bacteria</taxon>
        <taxon>Pseudomonadati</taxon>
        <taxon>Pseudomonadota</taxon>
        <taxon>Gammaproteobacteria</taxon>
        <taxon>Oceanospirillales</taxon>
        <taxon>Oceanospirillaceae</taxon>
        <taxon>Marinomonas</taxon>
    </lineage>
</organism>
<dbReference type="InterPro" id="IPR004776">
    <property type="entry name" value="Mem_transp_PIN-like"/>
</dbReference>
<comment type="subcellular location">
    <subcellularLocation>
        <location evidence="1">Membrane</location>
        <topology evidence="1">Multi-pass membrane protein</topology>
    </subcellularLocation>
</comment>
<feature type="transmembrane region" description="Helical" evidence="7">
    <location>
        <begin position="217"/>
        <end position="237"/>
    </location>
</feature>
<accession>A0A366CY83</accession>
<evidence type="ECO:0000256" key="2">
    <source>
        <dbReference type="ARBA" id="ARBA00022448"/>
    </source>
</evidence>
<dbReference type="GO" id="GO:0055085">
    <property type="term" value="P:transmembrane transport"/>
    <property type="evidence" value="ECO:0007669"/>
    <property type="project" value="InterPro"/>
</dbReference>
<protein>
    <recommendedName>
        <fullName evidence="10">Transporter</fullName>
    </recommendedName>
</protein>
<dbReference type="AlphaFoldDB" id="A0A366CY83"/>
<dbReference type="PANTHER" id="PTHR36838:SF1">
    <property type="entry name" value="SLR1864 PROTEIN"/>
    <property type="match status" value="1"/>
</dbReference>
<evidence type="ECO:0000256" key="1">
    <source>
        <dbReference type="ARBA" id="ARBA00004141"/>
    </source>
</evidence>
<reference evidence="8 9" key="1">
    <citation type="submission" date="2018-06" db="EMBL/GenBank/DDBJ databases">
        <title>Genomic Encyclopedia of Type Strains, Phase III (KMG-III): the genomes of soil and plant-associated and newly described type strains.</title>
        <authorList>
            <person name="Whitman W."/>
        </authorList>
    </citation>
    <scope>NUCLEOTIDE SEQUENCE [LARGE SCALE GENOMIC DNA]</scope>
    <source>
        <strain evidence="8 9">CECT 7732</strain>
    </source>
</reference>
<keyword evidence="9" id="KW-1185">Reference proteome</keyword>
<dbReference type="Proteomes" id="UP000252086">
    <property type="component" value="Unassembled WGS sequence"/>
</dbReference>
<evidence type="ECO:0000256" key="3">
    <source>
        <dbReference type="ARBA" id="ARBA00022475"/>
    </source>
</evidence>
<feature type="transmembrane region" description="Helical" evidence="7">
    <location>
        <begin position="243"/>
        <end position="261"/>
    </location>
</feature>
<keyword evidence="2" id="KW-0813">Transport</keyword>
<dbReference type="OrthoDB" id="3238001at2"/>
<feature type="transmembrane region" description="Helical" evidence="7">
    <location>
        <begin position="33"/>
        <end position="52"/>
    </location>
</feature>
<gene>
    <name evidence="8" type="ORF">DFP76_105273</name>
</gene>
<keyword evidence="3" id="KW-1003">Cell membrane</keyword>
<keyword evidence="4 7" id="KW-0812">Transmembrane</keyword>
<sequence>MLSSITLALTPIILIAGLGFLLGKRTDYLDAPQIGNLISNIGMPALLLTSVLSMNMEIYSMAKILLASILILFTMTLITLAFLKLTGQSIRFYLSPLVNPNAGNLGIPIAYALFGESGLAVAVVVSSVVQISHFTLGVGLMSGQYHPKQLLKNGPVIALLIGVIALSLSIKLPDAIMNTLTMVSQITLPMMLLLLGNSLSKLTIKDSGKLKNAVLFSFYRPFMGTLVALGITSLLPLTPVEKSVLIILNAMPVAVISYMLATKYKGPKEEMALMILVSLPISLGISGMLGWLF</sequence>
<evidence type="ECO:0008006" key="10">
    <source>
        <dbReference type="Google" id="ProtNLM"/>
    </source>
</evidence>
<dbReference type="PANTHER" id="PTHR36838">
    <property type="entry name" value="AUXIN EFFLUX CARRIER FAMILY PROTEIN"/>
    <property type="match status" value="1"/>
</dbReference>
<name>A0A366CY83_9GAMM</name>
<keyword evidence="6 7" id="KW-0472">Membrane</keyword>
<feature type="transmembrane region" description="Helical" evidence="7">
    <location>
        <begin position="176"/>
        <end position="196"/>
    </location>
</feature>
<evidence type="ECO:0000313" key="9">
    <source>
        <dbReference type="Proteomes" id="UP000252086"/>
    </source>
</evidence>